<evidence type="ECO:0000313" key="4">
    <source>
        <dbReference type="EMBL" id="KAA8532039.1"/>
    </source>
</evidence>
<proteinExistence type="inferred from homology"/>
<dbReference type="InterPro" id="IPR036514">
    <property type="entry name" value="SGNH_hydro_sf"/>
</dbReference>
<keyword evidence="3" id="KW-0442">Lipid degradation</keyword>
<dbReference type="OrthoDB" id="1600564at2759"/>
<evidence type="ECO:0008006" key="6">
    <source>
        <dbReference type="Google" id="ProtNLM"/>
    </source>
</evidence>
<accession>A0A5J5AP64</accession>
<evidence type="ECO:0000256" key="1">
    <source>
        <dbReference type="ARBA" id="ARBA00008668"/>
    </source>
</evidence>
<dbReference type="GO" id="GO:0016042">
    <property type="term" value="P:lipid catabolic process"/>
    <property type="evidence" value="ECO:0007669"/>
    <property type="project" value="UniProtKB-KW"/>
</dbReference>
<dbReference type="EMBL" id="CM018043">
    <property type="protein sequence ID" value="KAA8532039.1"/>
    <property type="molecule type" value="Genomic_DNA"/>
</dbReference>
<dbReference type="SUPFAM" id="SSF52266">
    <property type="entry name" value="SGNH hydrolase"/>
    <property type="match status" value="1"/>
</dbReference>
<organism evidence="4 5">
    <name type="scientific">Nyssa sinensis</name>
    <dbReference type="NCBI Taxonomy" id="561372"/>
    <lineage>
        <taxon>Eukaryota</taxon>
        <taxon>Viridiplantae</taxon>
        <taxon>Streptophyta</taxon>
        <taxon>Embryophyta</taxon>
        <taxon>Tracheophyta</taxon>
        <taxon>Spermatophyta</taxon>
        <taxon>Magnoliopsida</taxon>
        <taxon>eudicotyledons</taxon>
        <taxon>Gunneridae</taxon>
        <taxon>Pentapetalae</taxon>
        <taxon>asterids</taxon>
        <taxon>Cornales</taxon>
        <taxon>Nyssaceae</taxon>
        <taxon>Nyssa</taxon>
    </lineage>
</organism>
<keyword evidence="3" id="KW-0443">Lipid metabolism</keyword>
<evidence type="ECO:0000256" key="3">
    <source>
        <dbReference type="ARBA" id="ARBA00022963"/>
    </source>
</evidence>
<keyword evidence="2" id="KW-0378">Hydrolase</keyword>
<protein>
    <recommendedName>
        <fullName evidence="6">SGNH hydrolase-type esterase domain-containing protein</fullName>
    </recommendedName>
</protein>
<dbReference type="Pfam" id="PF00657">
    <property type="entry name" value="Lipase_GDSL"/>
    <property type="match status" value="1"/>
</dbReference>
<dbReference type="PANTHER" id="PTHR45648">
    <property type="entry name" value="GDSL LIPASE/ACYLHYDROLASE FAMILY PROTEIN (AFU_ORTHOLOGUE AFUA_4G14700)"/>
    <property type="match status" value="1"/>
</dbReference>
<name>A0A5J5AP64_9ASTE</name>
<keyword evidence="5" id="KW-1185">Reference proteome</keyword>
<comment type="similarity">
    <text evidence="1">Belongs to the 'GDSL' lipolytic enzyme family.</text>
</comment>
<dbReference type="Gene3D" id="3.40.50.1110">
    <property type="entry name" value="SGNH hydrolase"/>
    <property type="match status" value="1"/>
</dbReference>
<reference evidence="4 5" key="1">
    <citation type="submission" date="2019-09" db="EMBL/GenBank/DDBJ databases">
        <title>A chromosome-level genome assembly of the Chinese tupelo Nyssa sinensis.</title>
        <authorList>
            <person name="Yang X."/>
            <person name="Kang M."/>
            <person name="Yang Y."/>
            <person name="Xiong H."/>
            <person name="Wang M."/>
            <person name="Zhang Z."/>
            <person name="Wang Z."/>
            <person name="Wu H."/>
            <person name="Ma T."/>
            <person name="Liu J."/>
            <person name="Xi Z."/>
        </authorList>
    </citation>
    <scope>NUCLEOTIDE SEQUENCE [LARGE SCALE GENOMIC DNA]</scope>
    <source>
        <strain evidence="4">J267</strain>
        <tissue evidence="4">Leaf</tissue>
    </source>
</reference>
<dbReference type="PANTHER" id="PTHR45648:SF180">
    <property type="entry name" value="OS04G0561800 PROTEIN"/>
    <property type="match status" value="1"/>
</dbReference>
<dbReference type="AlphaFoldDB" id="A0A5J5AP64"/>
<evidence type="ECO:0000313" key="5">
    <source>
        <dbReference type="Proteomes" id="UP000325577"/>
    </source>
</evidence>
<dbReference type="GO" id="GO:0016788">
    <property type="term" value="F:hydrolase activity, acting on ester bonds"/>
    <property type="evidence" value="ECO:0007669"/>
    <property type="project" value="InterPro"/>
</dbReference>
<evidence type="ECO:0000256" key="2">
    <source>
        <dbReference type="ARBA" id="ARBA00022801"/>
    </source>
</evidence>
<gene>
    <name evidence="4" type="ORF">F0562_006819</name>
</gene>
<dbReference type="InterPro" id="IPR051058">
    <property type="entry name" value="GDSL_Est/Lipase"/>
</dbReference>
<dbReference type="Proteomes" id="UP000325577">
    <property type="component" value="Linkage Group LG2"/>
</dbReference>
<sequence>MMFSCIAKLLGFKKSPEPFLTLQQRNATFKSNSLRGVNFASGGSGILNDTGRAFHEVVSLGEQIQQFEIVAGNINETLGPDAANDLLSNALFLISAGSNDIFDYQRSNGGGISTDTLLTNLRDNYTIYLKHLYELGARKFGIISVPPIGCCPFERYANTIVNGGLGCFDEMNQLALAFYSSIEALLREFSTQFPGVKYSLGNTYNMTIPIINNPYTFGFKYAEEACCGSGPFNGQYECNISSNLCPNRKDYLFWDWFHPTQAVSKLAALTLYYGSIDYTSPMNLSQLVLPDI</sequence>
<dbReference type="InterPro" id="IPR001087">
    <property type="entry name" value="GDSL"/>
</dbReference>